<dbReference type="PIRSF" id="PIRSF003180">
    <property type="entry name" value="DiGMPpdiest_YuxH"/>
    <property type="match status" value="1"/>
</dbReference>
<dbReference type="Gene3D" id="3.20.20.450">
    <property type="entry name" value="EAL domain"/>
    <property type="match status" value="1"/>
</dbReference>
<dbReference type="InterPro" id="IPR001633">
    <property type="entry name" value="EAL_dom"/>
</dbReference>
<dbReference type="InterPro" id="IPR035919">
    <property type="entry name" value="EAL_sf"/>
</dbReference>
<name>A0A8J7ILF7_9BACT</name>
<dbReference type="InterPro" id="IPR014408">
    <property type="entry name" value="dGMP_Pdiesterase_EAL/HD-GYP"/>
</dbReference>
<dbReference type="PROSITE" id="PS51833">
    <property type="entry name" value="HDOD"/>
    <property type="match status" value="1"/>
</dbReference>
<dbReference type="Pfam" id="PF00563">
    <property type="entry name" value="EAL"/>
    <property type="match status" value="1"/>
</dbReference>
<feature type="domain" description="EAL" evidence="1">
    <location>
        <begin position="1"/>
        <end position="204"/>
    </location>
</feature>
<keyword evidence="4" id="KW-1185">Reference proteome</keyword>
<sequence>MKYIIGRQPILDRNEQLLGYELLFRPSRPLSTENLDNSYATANVIINSLSGFGLQEILGGHKGFINIEHELLMDDVLEILPKQMVVLELLESIQLSDAMVERCRLLKERGFTLALDDHVYHPSYDPLYRMVDIVKLDLVENNLDEVAQMVENLRPYPMKLVAEKVETREQFEACSDLGFDYFQGYYFSKPLVIEKKKIDDSGASLLKLLHLLMDDAGIEEIVNAFQASPGLTYKLLMLVNSVAVGSRVDITSVRHAITMLGLQQIKRWVQICLFATSTQSTGDNPMMDMAAVRAGFMEALARHHGKLRGIPTAPEQAFMVGILSLMEAIYSVPMQEVVTTLNLSGELSSALLTREGPFGELLQFAEDMERLLLGYDTLENRLKQMDITHDQMLQARFDSFMWKSAGKSAA</sequence>
<evidence type="ECO:0000259" key="1">
    <source>
        <dbReference type="PROSITE" id="PS50883"/>
    </source>
</evidence>
<dbReference type="PANTHER" id="PTHR33525:SF4">
    <property type="entry name" value="CYCLIC DI-GMP PHOSPHODIESTERASE CDGJ"/>
    <property type="match status" value="1"/>
</dbReference>
<proteinExistence type="predicted"/>
<reference evidence="3" key="1">
    <citation type="submission" date="2020-12" db="EMBL/GenBank/DDBJ databases">
        <title>Geomonas sp. Red875, isolated from river sediment.</title>
        <authorList>
            <person name="Xu Z."/>
            <person name="Zhang Z."/>
            <person name="Masuda Y."/>
            <person name="Itoh H."/>
            <person name="Senoo K."/>
        </authorList>
    </citation>
    <scope>NUCLEOTIDE SEQUENCE</scope>
    <source>
        <strain evidence="3">Red875</strain>
    </source>
</reference>
<dbReference type="SMART" id="SM00052">
    <property type="entry name" value="EAL"/>
    <property type="match status" value="1"/>
</dbReference>
<dbReference type="PROSITE" id="PS50883">
    <property type="entry name" value="EAL"/>
    <property type="match status" value="1"/>
</dbReference>
<dbReference type="Gene3D" id="1.10.3210.10">
    <property type="entry name" value="Hypothetical protein af1432"/>
    <property type="match status" value="1"/>
</dbReference>
<accession>A0A8J7ILF7</accession>
<evidence type="ECO:0000313" key="4">
    <source>
        <dbReference type="Proteomes" id="UP000636888"/>
    </source>
</evidence>
<dbReference type="InterPro" id="IPR052340">
    <property type="entry name" value="RNase_Y/CdgJ"/>
</dbReference>
<dbReference type="CDD" id="cd01948">
    <property type="entry name" value="EAL"/>
    <property type="match status" value="1"/>
</dbReference>
<dbReference type="AlphaFoldDB" id="A0A8J7ILF7"/>
<dbReference type="SUPFAM" id="SSF141868">
    <property type="entry name" value="EAL domain-like"/>
    <property type="match status" value="1"/>
</dbReference>
<evidence type="ECO:0000313" key="3">
    <source>
        <dbReference type="EMBL" id="MBJ6723498.1"/>
    </source>
</evidence>
<comment type="caution">
    <text evidence="3">The sequence shown here is derived from an EMBL/GenBank/DDBJ whole genome shotgun (WGS) entry which is preliminary data.</text>
</comment>
<protein>
    <submittedName>
        <fullName evidence="3">EAL domain-containing protein</fullName>
    </submittedName>
</protein>
<organism evidence="3 4">
    <name type="scientific">Geomesophilobacter sediminis</name>
    <dbReference type="NCBI Taxonomy" id="2798584"/>
    <lineage>
        <taxon>Bacteria</taxon>
        <taxon>Pseudomonadati</taxon>
        <taxon>Thermodesulfobacteriota</taxon>
        <taxon>Desulfuromonadia</taxon>
        <taxon>Geobacterales</taxon>
        <taxon>Geobacteraceae</taxon>
        <taxon>Geomesophilobacter</taxon>
    </lineage>
</organism>
<dbReference type="Proteomes" id="UP000636888">
    <property type="component" value="Unassembled WGS sequence"/>
</dbReference>
<evidence type="ECO:0000259" key="2">
    <source>
        <dbReference type="PROSITE" id="PS51833"/>
    </source>
</evidence>
<gene>
    <name evidence="3" type="ORF">JFN93_02140</name>
</gene>
<dbReference type="PANTHER" id="PTHR33525">
    <property type="match status" value="1"/>
</dbReference>
<dbReference type="InterPro" id="IPR013976">
    <property type="entry name" value="HDOD"/>
</dbReference>
<feature type="domain" description="HDOD" evidence="2">
    <location>
        <begin position="198"/>
        <end position="391"/>
    </location>
</feature>
<dbReference type="EMBL" id="JAEMHM010000002">
    <property type="protein sequence ID" value="MBJ6723498.1"/>
    <property type="molecule type" value="Genomic_DNA"/>
</dbReference>
<dbReference type="Pfam" id="PF08668">
    <property type="entry name" value="HDOD"/>
    <property type="match status" value="1"/>
</dbReference>
<dbReference type="RefSeq" id="WP_199382346.1">
    <property type="nucleotide sequence ID" value="NZ_JAEMHM010000002.1"/>
</dbReference>
<dbReference type="SUPFAM" id="SSF109604">
    <property type="entry name" value="HD-domain/PDEase-like"/>
    <property type="match status" value="1"/>
</dbReference>